<comment type="catalytic activity">
    <reaction evidence="9">
        <text>a uridine in RNA = a pseudouridine in RNA</text>
        <dbReference type="Rhea" id="RHEA:48348"/>
        <dbReference type="Rhea" id="RHEA-COMP:12068"/>
        <dbReference type="Rhea" id="RHEA-COMP:12069"/>
        <dbReference type="ChEBI" id="CHEBI:65314"/>
        <dbReference type="ChEBI" id="CHEBI:65315"/>
    </reaction>
</comment>
<dbReference type="STRING" id="797473.HMPREF9080_00342"/>
<evidence type="ECO:0000256" key="9">
    <source>
        <dbReference type="RuleBase" id="RU362028"/>
    </source>
</evidence>
<comment type="function">
    <text evidence="2">Responsible for synthesis of pseudouridine from uracil at positions 955, 2504 and 2580 in 23S ribosomal RNA.</text>
</comment>
<dbReference type="Pfam" id="PF01479">
    <property type="entry name" value="S4"/>
    <property type="match status" value="1"/>
</dbReference>
<name>G9ZC60_9GAMM</name>
<dbReference type="AlphaFoldDB" id="G9ZC60"/>
<keyword evidence="6 9" id="KW-0413">Isomerase</keyword>
<dbReference type="Proteomes" id="UP000004750">
    <property type="component" value="Unassembled WGS sequence"/>
</dbReference>
<evidence type="ECO:0000256" key="7">
    <source>
        <dbReference type="PIRSR" id="PIRSR606225-1"/>
    </source>
</evidence>
<dbReference type="InterPro" id="IPR020103">
    <property type="entry name" value="PsdUridine_synth_cat_dom_sf"/>
</dbReference>
<evidence type="ECO:0000313" key="11">
    <source>
        <dbReference type="EMBL" id="EHM55833.1"/>
    </source>
</evidence>
<dbReference type="GO" id="GO:0003723">
    <property type="term" value="F:RNA binding"/>
    <property type="evidence" value="ECO:0007669"/>
    <property type="project" value="UniProtKB-KW"/>
</dbReference>
<gene>
    <name evidence="11" type="ORF">HMPREF9080_00342</name>
</gene>
<comment type="caution">
    <text evidence="11">The sequence shown here is derived from an EMBL/GenBank/DDBJ whole genome shotgun (WGS) entry which is preliminary data.</text>
</comment>
<evidence type="ECO:0000313" key="12">
    <source>
        <dbReference type="Proteomes" id="UP000004750"/>
    </source>
</evidence>
<dbReference type="PROSITE" id="PS50889">
    <property type="entry name" value="S4"/>
    <property type="match status" value="1"/>
</dbReference>
<dbReference type="InterPro" id="IPR036986">
    <property type="entry name" value="S4_RNA-bd_sf"/>
</dbReference>
<accession>G9ZC60</accession>
<feature type="domain" description="RNA-binding S4" evidence="10">
    <location>
        <begin position="38"/>
        <end position="95"/>
    </location>
</feature>
<dbReference type="InterPro" id="IPR006225">
    <property type="entry name" value="PsdUridine_synth_RluC/D"/>
</dbReference>
<keyword evidence="5 8" id="KW-0694">RNA-binding</keyword>
<dbReference type="SUPFAM" id="SSF55120">
    <property type="entry name" value="Pseudouridine synthase"/>
    <property type="match status" value="1"/>
</dbReference>
<comment type="similarity">
    <text evidence="3 9">Belongs to the pseudouridine synthase RluA family.</text>
</comment>
<sequence>MMWLFRLSPILCAFSAEVVMVDATKVHFVTVSAADSGQRLDNFLRKLYPALPKSRIYQMLRRGEVRLNGGRVKPESRVGAGDSLRLPPIAAGQRETQAVPVFWRGRVQAAVLFEDEDFLILNKPAGLPVHGGSGQDFGLIDVVRQVWGAGYAELAHRLDRDTSGVLVLGKHRQALAGFQALMQAGGVEKRYLCLVDGIWDNKVCEVRLRMEKGQLRSGERMVVSAATGQEARTLFRIERRFAQATLLEARLDTGRTHQIRVAVQSRGHGIAGDDKYGRRDFNRAIRRLGFKGMFLHAASIRFVYDDHAVAVSAPLPAPAAQLLTTLFKEAL</sequence>
<feature type="active site" evidence="7">
    <location>
        <position position="159"/>
    </location>
</feature>
<dbReference type="CDD" id="cd02869">
    <property type="entry name" value="PseudoU_synth_RluA_like"/>
    <property type="match status" value="1"/>
</dbReference>
<protein>
    <recommendedName>
        <fullName evidence="9">Pseudouridine synthase</fullName>
        <ecNumber evidence="9">5.4.99.-</ecNumber>
    </recommendedName>
</protein>
<dbReference type="HOGENOM" id="CLU_016902_1_2_6"/>
<dbReference type="InterPro" id="IPR006224">
    <property type="entry name" value="PsdUridine_synth_RluA-like_CS"/>
</dbReference>
<evidence type="ECO:0000256" key="4">
    <source>
        <dbReference type="ARBA" id="ARBA00022552"/>
    </source>
</evidence>
<dbReference type="SMART" id="SM00363">
    <property type="entry name" value="S4"/>
    <property type="match status" value="1"/>
</dbReference>
<keyword evidence="4" id="KW-0698">rRNA processing</keyword>
<evidence type="ECO:0000256" key="6">
    <source>
        <dbReference type="ARBA" id="ARBA00023235"/>
    </source>
</evidence>
<evidence type="ECO:0000256" key="8">
    <source>
        <dbReference type="PROSITE-ProRule" id="PRU00182"/>
    </source>
</evidence>
<dbReference type="GO" id="GO:0160141">
    <property type="term" value="F:23S rRNA pseudouridine(955/2504/2580) synthase activity"/>
    <property type="evidence" value="ECO:0007669"/>
    <property type="project" value="UniProtKB-EC"/>
</dbReference>
<dbReference type="Pfam" id="PF00849">
    <property type="entry name" value="PseudoU_synth_2"/>
    <property type="match status" value="1"/>
</dbReference>
<dbReference type="CDD" id="cd00165">
    <property type="entry name" value="S4"/>
    <property type="match status" value="1"/>
</dbReference>
<dbReference type="GO" id="GO:0000455">
    <property type="term" value="P:enzyme-directed rRNA pseudouridine synthesis"/>
    <property type="evidence" value="ECO:0007669"/>
    <property type="project" value="TreeGrafter"/>
</dbReference>
<organism evidence="11 12">
    <name type="scientific">Cardiobacterium valvarum F0432</name>
    <dbReference type="NCBI Taxonomy" id="797473"/>
    <lineage>
        <taxon>Bacteria</taxon>
        <taxon>Pseudomonadati</taxon>
        <taxon>Pseudomonadota</taxon>
        <taxon>Gammaproteobacteria</taxon>
        <taxon>Cardiobacteriales</taxon>
        <taxon>Cardiobacteriaceae</taxon>
        <taxon>Cardiobacterium</taxon>
    </lineage>
</organism>
<dbReference type="Gene3D" id="3.10.290.10">
    <property type="entry name" value="RNA-binding S4 domain"/>
    <property type="match status" value="1"/>
</dbReference>
<dbReference type="PANTHER" id="PTHR21600">
    <property type="entry name" value="MITOCHONDRIAL RNA PSEUDOURIDINE SYNTHASE"/>
    <property type="match status" value="1"/>
</dbReference>
<comment type="catalytic activity">
    <reaction evidence="1">
        <text>uridine(955/2504/2580) in 23S rRNA = pseudouridine(955/2504/2580) in 23S rRNA</text>
        <dbReference type="Rhea" id="RHEA:42528"/>
        <dbReference type="Rhea" id="RHEA-COMP:10099"/>
        <dbReference type="Rhea" id="RHEA-COMP:10100"/>
        <dbReference type="ChEBI" id="CHEBI:65314"/>
        <dbReference type="ChEBI" id="CHEBI:65315"/>
        <dbReference type="EC" id="5.4.99.24"/>
    </reaction>
</comment>
<dbReference type="InterPro" id="IPR006145">
    <property type="entry name" value="PsdUridine_synth_RsuA/RluA"/>
</dbReference>
<dbReference type="PROSITE" id="PS01129">
    <property type="entry name" value="PSI_RLU"/>
    <property type="match status" value="1"/>
</dbReference>
<dbReference type="InterPro" id="IPR002942">
    <property type="entry name" value="S4_RNA-bd"/>
</dbReference>
<evidence type="ECO:0000256" key="5">
    <source>
        <dbReference type="ARBA" id="ARBA00022884"/>
    </source>
</evidence>
<proteinExistence type="inferred from homology"/>
<dbReference type="EC" id="5.4.99.-" evidence="9"/>
<evidence type="ECO:0000256" key="1">
    <source>
        <dbReference type="ARBA" id="ARBA00000381"/>
    </source>
</evidence>
<dbReference type="EMBL" id="AGCM01000020">
    <property type="protein sequence ID" value="EHM55833.1"/>
    <property type="molecule type" value="Genomic_DNA"/>
</dbReference>
<dbReference type="NCBIfam" id="TIGR00005">
    <property type="entry name" value="rluA_subfam"/>
    <property type="match status" value="1"/>
</dbReference>
<dbReference type="PANTHER" id="PTHR21600:SF92">
    <property type="entry name" value="RIBOSOMAL LARGE SUBUNIT PSEUDOURIDINE SYNTHASE C"/>
    <property type="match status" value="1"/>
</dbReference>
<dbReference type="SUPFAM" id="SSF55174">
    <property type="entry name" value="Alpha-L RNA-binding motif"/>
    <property type="match status" value="1"/>
</dbReference>
<evidence type="ECO:0000256" key="3">
    <source>
        <dbReference type="ARBA" id="ARBA00010876"/>
    </source>
</evidence>
<dbReference type="PATRIC" id="fig|797473.3.peg.284"/>
<dbReference type="Gene3D" id="3.30.2350.10">
    <property type="entry name" value="Pseudouridine synthase"/>
    <property type="match status" value="1"/>
</dbReference>
<evidence type="ECO:0000259" key="10">
    <source>
        <dbReference type="SMART" id="SM00363"/>
    </source>
</evidence>
<evidence type="ECO:0000256" key="2">
    <source>
        <dbReference type="ARBA" id="ARBA00002876"/>
    </source>
</evidence>
<dbReference type="InterPro" id="IPR050188">
    <property type="entry name" value="RluA_PseudoU_synthase"/>
</dbReference>
<reference evidence="11 12" key="1">
    <citation type="submission" date="2011-08" db="EMBL/GenBank/DDBJ databases">
        <authorList>
            <person name="Weinstock G."/>
            <person name="Sodergren E."/>
            <person name="Clifton S."/>
            <person name="Fulton L."/>
            <person name="Fulton B."/>
            <person name="Courtney L."/>
            <person name="Fronick C."/>
            <person name="Harrison M."/>
            <person name="Strong C."/>
            <person name="Farmer C."/>
            <person name="Delahaunty K."/>
            <person name="Markovic C."/>
            <person name="Hall O."/>
            <person name="Minx P."/>
            <person name="Tomlinson C."/>
            <person name="Mitreva M."/>
            <person name="Hou S."/>
            <person name="Chen J."/>
            <person name="Wollam A."/>
            <person name="Pepin K.H."/>
            <person name="Johnson M."/>
            <person name="Bhonagiri V."/>
            <person name="Zhang X."/>
            <person name="Suruliraj S."/>
            <person name="Warren W."/>
            <person name="Chinwalla A."/>
            <person name="Mardis E.R."/>
            <person name="Wilson R.K."/>
        </authorList>
    </citation>
    <scope>NUCLEOTIDE SEQUENCE [LARGE SCALE GENOMIC DNA]</scope>
    <source>
        <strain evidence="11 12">F0432</strain>
    </source>
</reference>